<organism evidence="1 2">
    <name type="scientific">Xanthomonas citri pv. citri</name>
    <dbReference type="NCBI Taxonomy" id="611301"/>
    <lineage>
        <taxon>Bacteria</taxon>
        <taxon>Pseudomonadati</taxon>
        <taxon>Pseudomonadota</taxon>
        <taxon>Gammaproteobacteria</taxon>
        <taxon>Lysobacterales</taxon>
        <taxon>Lysobacteraceae</taxon>
        <taxon>Xanthomonas</taxon>
    </lineage>
</organism>
<comment type="caution">
    <text evidence="1">The sequence shown here is derived from an EMBL/GenBank/DDBJ whole genome shotgun (WGS) entry which is preliminary data.</text>
</comment>
<reference evidence="1" key="1">
    <citation type="submission" date="2020-01" db="EMBL/GenBank/DDBJ databases">
        <authorList>
            <person name="Richard D."/>
        </authorList>
    </citation>
    <scope>NUCLEOTIDE SEQUENCE</scope>
    <source>
        <strain evidence="1">JP541</strain>
    </source>
</reference>
<keyword evidence="1" id="KW-0808">Transferase</keyword>
<dbReference type="EMBL" id="JAABFR010000113">
    <property type="protein sequence ID" value="MBD4334840.1"/>
    <property type="molecule type" value="Genomic_DNA"/>
</dbReference>
<gene>
    <name evidence="1" type="ORF">GUH15_01860</name>
</gene>
<name>A0A8I0L0J6_XANCI</name>
<sequence>MRNPIDVLNSLSDKAKDPTYRYERLYRNLYNPEFYLVAYKNVYANDGSMTPGMDGNTIDGMSSR</sequence>
<proteinExistence type="predicted"/>
<accession>A0A8I0L0J6</accession>
<evidence type="ECO:0000313" key="2">
    <source>
        <dbReference type="Proteomes" id="UP000653002"/>
    </source>
</evidence>
<evidence type="ECO:0000313" key="1">
    <source>
        <dbReference type="EMBL" id="MBD4334840.1"/>
    </source>
</evidence>
<dbReference type="AlphaFoldDB" id="A0A8I0L0J6"/>
<keyword evidence="1" id="KW-0548">Nucleotidyltransferase</keyword>
<keyword evidence="1" id="KW-0695">RNA-directed DNA polymerase</keyword>
<dbReference type="GO" id="GO:0003964">
    <property type="term" value="F:RNA-directed DNA polymerase activity"/>
    <property type="evidence" value="ECO:0007669"/>
    <property type="project" value="UniProtKB-KW"/>
</dbReference>
<feature type="non-terminal residue" evidence="1">
    <location>
        <position position="64"/>
    </location>
</feature>
<protein>
    <submittedName>
        <fullName evidence="1">Group II intron reverse transcriptase/maturase</fullName>
    </submittedName>
</protein>
<dbReference type="Proteomes" id="UP000653002">
    <property type="component" value="Unassembled WGS sequence"/>
</dbReference>